<dbReference type="EMBL" id="JAWNFY010000002">
    <property type="protein sequence ID" value="MDY5145552.1"/>
    <property type="molecule type" value="Genomic_DNA"/>
</dbReference>
<dbReference type="PANTHER" id="PTHR36974:SF1">
    <property type="entry name" value="DOXX FAMILY MEMBRANE PROTEIN"/>
    <property type="match status" value="1"/>
</dbReference>
<evidence type="ECO:0000313" key="4">
    <source>
        <dbReference type="Proteomes" id="UP001284901"/>
    </source>
</evidence>
<dbReference type="Proteomes" id="UP001288320">
    <property type="component" value="Unassembled WGS sequence"/>
</dbReference>
<sequence>MSRKDPQLLTGLLTGMGALHFIAPEPFDSIIPPQLPGEARAYTLASGVAELVTAGLIAHHRTRKLGGAAAIALFLAVFPANINMAYQWRKKPWPLKAVAYGRLPLQAVLIKQGWNVMKVADAEKPDAEAGAQADAAAANH</sequence>
<keyword evidence="1" id="KW-0472">Membrane</keyword>
<evidence type="ECO:0000256" key="1">
    <source>
        <dbReference type="SAM" id="Phobius"/>
    </source>
</evidence>
<dbReference type="GeneID" id="92814006"/>
<name>A0AAW9HFV7_9ACTO</name>
<evidence type="ECO:0008006" key="6">
    <source>
        <dbReference type="Google" id="ProtNLM"/>
    </source>
</evidence>
<dbReference type="Proteomes" id="UP001284901">
    <property type="component" value="Unassembled WGS sequence"/>
</dbReference>
<dbReference type="EMBL" id="JAWNFV010000001">
    <property type="protein sequence ID" value="MDY5139720.1"/>
    <property type="molecule type" value="Genomic_DNA"/>
</dbReference>
<proteinExistence type="predicted"/>
<dbReference type="PANTHER" id="PTHR36974">
    <property type="entry name" value="MEMBRANE PROTEIN-RELATED"/>
    <property type="match status" value="1"/>
</dbReference>
<accession>A0AAW9HFV7</accession>
<dbReference type="AlphaFoldDB" id="A0AAW9HFV7"/>
<organism evidence="2 5">
    <name type="scientific">Actinotignum timonense</name>
    <dbReference type="NCBI Taxonomy" id="1870995"/>
    <lineage>
        <taxon>Bacteria</taxon>
        <taxon>Bacillati</taxon>
        <taxon>Actinomycetota</taxon>
        <taxon>Actinomycetes</taxon>
        <taxon>Actinomycetales</taxon>
        <taxon>Actinomycetaceae</taxon>
        <taxon>Actinotignum</taxon>
    </lineage>
</organism>
<gene>
    <name evidence="2" type="ORF">R6G74_00105</name>
    <name evidence="3" type="ORF">R6P33_00765</name>
</gene>
<protein>
    <recommendedName>
        <fullName evidence="6">DoxX family protein</fullName>
    </recommendedName>
</protein>
<evidence type="ECO:0000313" key="3">
    <source>
        <dbReference type="EMBL" id="MDY5145552.1"/>
    </source>
</evidence>
<keyword evidence="1" id="KW-0812">Transmembrane</keyword>
<keyword evidence="1" id="KW-1133">Transmembrane helix</keyword>
<feature type="transmembrane region" description="Helical" evidence="1">
    <location>
        <begin position="40"/>
        <end position="58"/>
    </location>
</feature>
<reference evidence="2 4" key="1">
    <citation type="submission" date="2023-10" db="EMBL/GenBank/DDBJ databases">
        <title>Whole Genome based description of the genera Actinobaculum and Actinotignum reveals a complex phylogenetic relationship within the species included in the genus Actinotignum.</title>
        <authorList>
            <person name="Jensen C.S."/>
            <person name="Dargis R."/>
            <person name="Kemp M."/>
            <person name="Christensen J.J."/>
        </authorList>
    </citation>
    <scope>NUCLEOTIDE SEQUENCE</scope>
    <source>
        <strain evidence="3 4">SLA_B089</strain>
        <strain evidence="2">SLA_B245</strain>
    </source>
</reference>
<dbReference type="RefSeq" id="WP_087070916.1">
    <property type="nucleotide sequence ID" value="NZ_CAUPFC010000030.1"/>
</dbReference>
<keyword evidence="4" id="KW-1185">Reference proteome</keyword>
<evidence type="ECO:0000313" key="2">
    <source>
        <dbReference type="EMBL" id="MDY5139720.1"/>
    </source>
</evidence>
<evidence type="ECO:0000313" key="5">
    <source>
        <dbReference type="Proteomes" id="UP001288320"/>
    </source>
</evidence>
<comment type="caution">
    <text evidence="2">The sequence shown here is derived from an EMBL/GenBank/DDBJ whole genome shotgun (WGS) entry which is preliminary data.</text>
</comment>
<feature type="transmembrane region" description="Helical" evidence="1">
    <location>
        <begin position="65"/>
        <end position="86"/>
    </location>
</feature>